<reference evidence="2" key="1">
    <citation type="submission" date="2012-02" db="EMBL/GenBank/DDBJ databases">
        <title>Genome sequencing of Giardia lamblia Genotypes A2 and B isolates (DH and GS) and comparative analysis with the genomes of Genotypes A1 and E (WB and Pig).</title>
        <authorList>
            <person name="Adam R."/>
            <person name="Dahlstrom E."/>
            <person name="Martens C."/>
            <person name="Bruno D."/>
            <person name="Barbian K."/>
            <person name="Porcella S.F."/>
            <person name="Nash T."/>
        </authorList>
    </citation>
    <scope>NUCLEOTIDE SEQUENCE</scope>
    <source>
        <strain evidence="2">GS</strain>
    </source>
</reference>
<keyword evidence="1" id="KW-0723">Serine/threonine-protein kinase</keyword>
<dbReference type="GO" id="GO:0004674">
    <property type="term" value="F:protein serine/threonine kinase activity"/>
    <property type="evidence" value="ECO:0007669"/>
    <property type="project" value="UniProtKB-KW"/>
</dbReference>
<dbReference type="EMBL" id="AHHH01000182">
    <property type="protein sequence ID" value="ESU40709.1"/>
    <property type="molecule type" value="Genomic_DNA"/>
</dbReference>
<evidence type="ECO:0000313" key="1">
    <source>
        <dbReference type="EMBL" id="ESU40709.1"/>
    </source>
</evidence>
<reference evidence="1 2" key="2">
    <citation type="journal article" date="2013" name="Genome Biol. Evol.">
        <title>Genome sequencing of Giardia lamblia genotypes A2 and B isolates (DH and GS) and comparative analysis with the genomes of genotypes A1 and E (WB and Pig).</title>
        <authorList>
            <person name="Adam R.D."/>
            <person name="Dahlstrom E.W."/>
            <person name="Martens C.A."/>
            <person name="Bruno D.P."/>
            <person name="Barbian K.D."/>
            <person name="Ricklefs S.M."/>
            <person name="Hernandez M.M."/>
            <person name="Narla N.P."/>
            <person name="Patel R.B."/>
            <person name="Porcella S.F."/>
            <person name="Nash T.E."/>
        </authorList>
    </citation>
    <scope>NUCLEOTIDE SEQUENCE [LARGE SCALE GENOMIC DNA]</scope>
    <source>
        <strain evidence="1 2">GS</strain>
    </source>
</reference>
<keyword evidence="1" id="KW-0418">Kinase</keyword>
<dbReference type="AlphaFoldDB" id="V6TQ57"/>
<gene>
    <name evidence="1" type="ORF">GSB_154783</name>
</gene>
<dbReference type="Proteomes" id="UP000018040">
    <property type="component" value="Unassembled WGS sequence"/>
</dbReference>
<sequence length="50" mass="5426">MQSIVVGHPDTIEQPCDEDAYNYILFAGGWGSSQWAAGTSQQSEFSDTSI</sequence>
<proteinExistence type="predicted"/>
<protein>
    <submittedName>
        <fullName evidence="1">Serine/threonine protein kinase</fullName>
    </submittedName>
</protein>
<accession>V6TQ57</accession>
<keyword evidence="1" id="KW-0808">Transferase</keyword>
<evidence type="ECO:0000313" key="2">
    <source>
        <dbReference type="Proteomes" id="UP000018040"/>
    </source>
</evidence>
<name>V6TQ57_GIAIN</name>
<comment type="caution">
    <text evidence="1">The sequence shown here is derived from an EMBL/GenBank/DDBJ whole genome shotgun (WGS) entry which is preliminary data.</text>
</comment>
<organism evidence="1 2">
    <name type="scientific">Giardia intestinalis</name>
    <name type="common">Giardia lamblia</name>
    <dbReference type="NCBI Taxonomy" id="5741"/>
    <lineage>
        <taxon>Eukaryota</taxon>
        <taxon>Metamonada</taxon>
        <taxon>Diplomonadida</taxon>
        <taxon>Hexamitidae</taxon>
        <taxon>Giardiinae</taxon>
        <taxon>Giardia</taxon>
    </lineage>
</organism>